<evidence type="ECO:0000313" key="2">
    <source>
        <dbReference type="EMBL" id="MFC4265010.1"/>
    </source>
</evidence>
<gene>
    <name evidence="2" type="ORF">ACFOW9_05280</name>
</gene>
<dbReference type="Pfam" id="PF03780">
    <property type="entry name" value="Asp23"/>
    <property type="match status" value="1"/>
</dbReference>
<protein>
    <submittedName>
        <fullName evidence="2">Asp23/Gls24 family envelope stress response protein</fullName>
    </submittedName>
</protein>
<sequence length="193" mass="20181">MNPTESCGRSIEDLSDYLETGISTDFVHIENCPQCQARLAGLRSLGALAQDLLHDDIATASEAGWLDSVVANLRLETRAGRSIPLDGGALDTLTETEGAVIAMIRAVGDSLGGVLIGRCRLAGDVTVAGAPVEVNIDVSTQYGYRLPTVAQELRSAVLAELLVHSDLNVVAVNVAFTGVRAPLDGAVDEGEPQ</sequence>
<reference evidence="3" key="1">
    <citation type="journal article" date="2019" name="Int. J. Syst. Evol. Microbiol.">
        <title>The Global Catalogue of Microorganisms (GCM) 10K type strain sequencing project: providing services to taxonomists for standard genome sequencing and annotation.</title>
        <authorList>
            <consortium name="The Broad Institute Genomics Platform"/>
            <consortium name="The Broad Institute Genome Sequencing Center for Infectious Disease"/>
            <person name="Wu L."/>
            <person name="Ma J."/>
        </authorList>
    </citation>
    <scope>NUCLEOTIDE SEQUENCE [LARGE SCALE GENOMIC DNA]</scope>
    <source>
        <strain evidence="3">CGMCC 1.10698</strain>
    </source>
</reference>
<name>A0ABV8QXP8_9MICC</name>
<dbReference type="InterPro" id="IPR005531">
    <property type="entry name" value="Asp23"/>
</dbReference>
<evidence type="ECO:0000313" key="3">
    <source>
        <dbReference type="Proteomes" id="UP001595773"/>
    </source>
</evidence>
<comment type="caution">
    <text evidence="2">The sequence shown here is derived from an EMBL/GenBank/DDBJ whole genome shotgun (WGS) entry which is preliminary data.</text>
</comment>
<dbReference type="RefSeq" id="WP_230066631.1">
    <property type="nucleotide sequence ID" value="NZ_BAABLL010000019.1"/>
</dbReference>
<comment type="similarity">
    <text evidence="1">Belongs to the asp23 family.</text>
</comment>
<evidence type="ECO:0000256" key="1">
    <source>
        <dbReference type="ARBA" id="ARBA00005721"/>
    </source>
</evidence>
<dbReference type="EMBL" id="JBHSCQ010000005">
    <property type="protein sequence ID" value="MFC4265010.1"/>
    <property type="molecule type" value="Genomic_DNA"/>
</dbReference>
<organism evidence="2 3">
    <name type="scientific">Arthrobacter cryoconiti</name>
    <dbReference type="NCBI Taxonomy" id="748907"/>
    <lineage>
        <taxon>Bacteria</taxon>
        <taxon>Bacillati</taxon>
        <taxon>Actinomycetota</taxon>
        <taxon>Actinomycetes</taxon>
        <taxon>Micrococcales</taxon>
        <taxon>Micrococcaceae</taxon>
        <taxon>Arthrobacter</taxon>
    </lineage>
</organism>
<accession>A0ABV8QXP8</accession>
<keyword evidence="3" id="KW-1185">Reference proteome</keyword>
<proteinExistence type="inferred from homology"/>
<dbReference type="Proteomes" id="UP001595773">
    <property type="component" value="Unassembled WGS sequence"/>
</dbReference>